<keyword evidence="2" id="KW-0540">Nuclease</keyword>
<sequence>MSSSSAQRKWFIPRNWSVYRIMQNLWVTKHMAQTIKDRGWYTRAPYSTEHRGGWYPRANFITDLETSKSRCSVRYWLLLRDGYWFDGHTLMTTCQICHKPMLAWEATIDHVIPKHQGGSNRFGNLQLSHFDCNCEKGGEL</sequence>
<name>A0A955RPR6_UNCKA</name>
<dbReference type="GO" id="GO:0003676">
    <property type="term" value="F:nucleic acid binding"/>
    <property type="evidence" value="ECO:0007669"/>
    <property type="project" value="InterPro"/>
</dbReference>
<keyword evidence="2" id="KW-0255">Endonuclease</keyword>
<dbReference type="Proteomes" id="UP000701698">
    <property type="component" value="Unassembled WGS sequence"/>
</dbReference>
<dbReference type="CDD" id="cd00085">
    <property type="entry name" value="HNHc"/>
    <property type="match status" value="1"/>
</dbReference>
<evidence type="ECO:0000313" key="3">
    <source>
        <dbReference type="Proteomes" id="UP000701698"/>
    </source>
</evidence>
<gene>
    <name evidence="2" type="ORF">KC571_00175</name>
</gene>
<reference evidence="2" key="2">
    <citation type="journal article" date="2021" name="Microbiome">
        <title>Successional dynamics and alternative stable states in a saline activated sludge microbial community over 9 years.</title>
        <authorList>
            <person name="Wang Y."/>
            <person name="Ye J."/>
            <person name="Ju F."/>
            <person name="Liu L."/>
            <person name="Boyd J.A."/>
            <person name="Deng Y."/>
            <person name="Parks D.H."/>
            <person name="Jiang X."/>
            <person name="Yin X."/>
            <person name="Woodcroft B.J."/>
            <person name="Tyson G.W."/>
            <person name="Hugenholtz P."/>
            <person name="Polz M.F."/>
            <person name="Zhang T."/>
        </authorList>
    </citation>
    <scope>NUCLEOTIDE SEQUENCE</scope>
    <source>
        <strain evidence="2">HKST-UBA01</strain>
    </source>
</reference>
<dbReference type="Pfam" id="PF01844">
    <property type="entry name" value="HNH"/>
    <property type="match status" value="1"/>
</dbReference>
<evidence type="ECO:0000313" key="2">
    <source>
        <dbReference type="EMBL" id="MCA9389803.1"/>
    </source>
</evidence>
<keyword evidence="2" id="KW-0378">Hydrolase</keyword>
<feature type="domain" description="HNH" evidence="1">
    <location>
        <begin position="94"/>
        <end position="137"/>
    </location>
</feature>
<accession>A0A955RPR6</accession>
<organism evidence="2 3">
    <name type="scientific">candidate division WWE3 bacterium</name>
    <dbReference type="NCBI Taxonomy" id="2053526"/>
    <lineage>
        <taxon>Bacteria</taxon>
        <taxon>Katanobacteria</taxon>
    </lineage>
</organism>
<dbReference type="GO" id="GO:0008270">
    <property type="term" value="F:zinc ion binding"/>
    <property type="evidence" value="ECO:0007669"/>
    <property type="project" value="InterPro"/>
</dbReference>
<proteinExistence type="predicted"/>
<reference evidence="2" key="1">
    <citation type="submission" date="2020-04" db="EMBL/GenBank/DDBJ databases">
        <authorList>
            <person name="Zhang T."/>
        </authorList>
    </citation>
    <scope>NUCLEOTIDE SEQUENCE</scope>
    <source>
        <strain evidence="2">HKST-UBA01</strain>
    </source>
</reference>
<dbReference type="GO" id="GO:0004519">
    <property type="term" value="F:endonuclease activity"/>
    <property type="evidence" value="ECO:0007669"/>
    <property type="project" value="UniProtKB-KW"/>
</dbReference>
<protein>
    <submittedName>
        <fullName evidence="2">HNH endonuclease</fullName>
    </submittedName>
</protein>
<evidence type="ECO:0000259" key="1">
    <source>
        <dbReference type="Pfam" id="PF01844"/>
    </source>
</evidence>
<dbReference type="Gene3D" id="1.10.30.50">
    <property type="match status" value="1"/>
</dbReference>
<dbReference type="InterPro" id="IPR003615">
    <property type="entry name" value="HNH_nuc"/>
</dbReference>
<comment type="caution">
    <text evidence="2">The sequence shown here is derived from an EMBL/GenBank/DDBJ whole genome shotgun (WGS) entry which is preliminary data.</text>
</comment>
<dbReference type="InterPro" id="IPR002711">
    <property type="entry name" value="HNH"/>
</dbReference>
<dbReference type="EMBL" id="JAGQKX010000002">
    <property type="protein sequence ID" value="MCA9389803.1"/>
    <property type="molecule type" value="Genomic_DNA"/>
</dbReference>
<dbReference type="AlphaFoldDB" id="A0A955RPR6"/>